<keyword evidence="2" id="KW-1133">Transmembrane helix</keyword>
<keyword evidence="4" id="KW-1185">Reference proteome</keyword>
<evidence type="ECO:0000313" key="3">
    <source>
        <dbReference type="EMBL" id="QTH71999.1"/>
    </source>
</evidence>
<organism evidence="3 4">
    <name type="scientific">Pseudoalteromonas xiamenensis</name>
    <dbReference type="NCBI Taxonomy" id="882626"/>
    <lineage>
        <taxon>Bacteria</taxon>
        <taxon>Pseudomonadati</taxon>
        <taxon>Pseudomonadota</taxon>
        <taxon>Gammaproteobacteria</taxon>
        <taxon>Alteromonadales</taxon>
        <taxon>Pseudoalteromonadaceae</taxon>
        <taxon>Pseudoalteromonas</taxon>
    </lineage>
</organism>
<name>A0A975DI13_9GAMM</name>
<reference evidence="3" key="1">
    <citation type="submission" date="2021-03" db="EMBL/GenBank/DDBJ databases">
        <title>Complete Genome of Pseudoalteromonas xiamenensis STKMTI.2, a new potential marine bacterium producing anti-Vibrio compounds.</title>
        <authorList>
            <person name="Handayani D.P."/>
            <person name="Isnansetyo A."/>
            <person name="Istiqomah I."/>
            <person name="Jumina J."/>
        </authorList>
    </citation>
    <scope>NUCLEOTIDE SEQUENCE</scope>
    <source>
        <strain evidence="3">STKMTI.2</strain>
    </source>
</reference>
<evidence type="ECO:0000313" key="4">
    <source>
        <dbReference type="Proteomes" id="UP000664904"/>
    </source>
</evidence>
<dbReference type="KEGG" id="pxi:J5O05_03530"/>
<keyword evidence="2" id="KW-0812">Transmembrane</keyword>
<gene>
    <name evidence="3" type="ORF">J5O05_03530</name>
</gene>
<dbReference type="Proteomes" id="UP000664904">
    <property type="component" value="Chromosome"/>
</dbReference>
<dbReference type="EMBL" id="CP072133">
    <property type="protein sequence ID" value="QTH71999.1"/>
    <property type="molecule type" value="Genomic_DNA"/>
</dbReference>
<keyword evidence="1" id="KW-0175">Coiled coil</keyword>
<protein>
    <submittedName>
        <fullName evidence="3">Chromosome partitioning protein ParA</fullName>
    </submittedName>
</protein>
<dbReference type="AlphaFoldDB" id="A0A975DI13"/>
<feature type="transmembrane region" description="Helical" evidence="2">
    <location>
        <begin position="14"/>
        <end position="34"/>
    </location>
</feature>
<sequence length="273" mass="31227">MWQTAISGTVIQGLIGNLGLLILAGWFLILLLILREFRHFIHNTKSSRGQEDSEILAMCRESVDNALSYVKSHADTISELAKIQLSLESQLAEVRSSSQTQISDQDQATIDELNRKLMRSHALIKKLKGDLDKSVEKLHVTRRKLYDQYETVESLQKEKEELIDKYAQLEQQLEEQSSATGSQSVQSLTLTFEQEKRDMLAALQNYRRQIAEQNQAIQQLELQHTTAANQGQVSEIKKELEQTQNALKHLTKEKNFIESKYLQLVKEYDKPGG</sequence>
<dbReference type="RefSeq" id="WP_208843622.1">
    <property type="nucleotide sequence ID" value="NZ_CP072133.1"/>
</dbReference>
<accession>A0A975DI13</accession>
<evidence type="ECO:0000256" key="1">
    <source>
        <dbReference type="SAM" id="Coils"/>
    </source>
</evidence>
<proteinExistence type="predicted"/>
<evidence type="ECO:0000256" key="2">
    <source>
        <dbReference type="SAM" id="Phobius"/>
    </source>
</evidence>
<keyword evidence="2" id="KW-0472">Membrane</keyword>
<feature type="coiled-coil region" evidence="1">
    <location>
        <begin position="110"/>
        <end position="267"/>
    </location>
</feature>